<comment type="caution">
    <text evidence="2">The sequence shown here is derived from an EMBL/GenBank/DDBJ whole genome shotgun (WGS) entry which is preliminary data.</text>
</comment>
<gene>
    <name evidence="2" type="ORF">P9H32_11125</name>
</gene>
<evidence type="ECO:0000313" key="2">
    <source>
        <dbReference type="EMBL" id="MDZ8119175.1"/>
    </source>
</evidence>
<evidence type="ECO:0000313" key="3">
    <source>
        <dbReference type="Proteomes" id="UP001290861"/>
    </source>
</evidence>
<dbReference type="PANTHER" id="PTHR33886">
    <property type="entry name" value="UNSATURATED RHAMNOGALACTURONAN HYDROLASE (EUROFUNG)"/>
    <property type="match status" value="1"/>
</dbReference>
<organism evidence="2 3">
    <name type="scientific">Pontiella agarivorans</name>
    <dbReference type="NCBI Taxonomy" id="3038953"/>
    <lineage>
        <taxon>Bacteria</taxon>
        <taxon>Pseudomonadati</taxon>
        <taxon>Kiritimatiellota</taxon>
        <taxon>Kiritimatiellia</taxon>
        <taxon>Kiritimatiellales</taxon>
        <taxon>Pontiellaceae</taxon>
        <taxon>Pontiella</taxon>
    </lineage>
</organism>
<evidence type="ECO:0000256" key="1">
    <source>
        <dbReference type="ARBA" id="ARBA00022801"/>
    </source>
</evidence>
<dbReference type="Pfam" id="PF07470">
    <property type="entry name" value="Glyco_hydro_88"/>
    <property type="match status" value="1"/>
</dbReference>
<accession>A0ABU5MYC7</accession>
<dbReference type="Proteomes" id="UP001290861">
    <property type="component" value="Unassembled WGS sequence"/>
</dbReference>
<dbReference type="PANTHER" id="PTHR33886:SF8">
    <property type="entry name" value="UNSATURATED RHAMNOGALACTURONAN HYDROLASE (EUROFUNG)"/>
    <property type="match status" value="1"/>
</dbReference>
<dbReference type="InterPro" id="IPR008928">
    <property type="entry name" value="6-hairpin_glycosidase_sf"/>
</dbReference>
<dbReference type="Gene3D" id="1.50.10.10">
    <property type="match status" value="1"/>
</dbReference>
<protein>
    <submittedName>
        <fullName evidence="2">Glycoside hydrolase family 88 protein</fullName>
    </submittedName>
</protein>
<dbReference type="InterPro" id="IPR010905">
    <property type="entry name" value="Glyco_hydro_88"/>
</dbReference>
<reference evidence="2 3" key="1">
    <citation type="journal article" date="2024" name="Appl. Environ. Microbiol.">
        <title>Pontiella agarivorans sp. nov., a novel marine anaerobic bacterium capable of degrading macroalgal polysaccharides and fixing nitrogen.</title>
        <authorList>
            <person name="Liu N."/>
            <person name="Kivenson V."/>
            <person name="Peng X."/>
            <person name="Cui Z."/>
            <person name="Lankiewicz T.S."/>
            <person name="Gosselin K.M."/>
            <person name="English C.J."/>
            <person name="Blair E.M."/>
            <person name="O'Malley M.A."/>
            <person name="Valentine D.L."/>
        </authorList>
    </citation>
    <scope>NUCLEOTIDE SEQUENCE [LARGE SCALE GENOMIC DNA]</scope>
    <source>
        <strain evidence="2 3">NLcol2</strain>
    </source>
</reference>
<keyword evidence="1 2" id="KW-0378">Hydrolase</keyword>
<dbReference type="InterPro" id="IPR012341">
    <property type="entry name" value="6hp_glycosidase-like_sf"/>
</dbReference>
<sequence length="375" mass="42511">MQKSACLMAGLLVTGHAVFAEVKEADSFRKPVIKTCMEKVADWQYTHEFDGRNLAKKGDQRFLYWIYGPYVNGLVAAGQVTGDEAFTQRAETMGERARWGALQGGWVANHHATLQSWIELYEQDPDPVKIAETVKSLDFYIEKNAGADDDMRFIKKNGYKWSWCDALYMSPPAFARLAKVTGDEKYLEFLHQWWWTASDFYFSPEHQLYFRDQTFFTKKAPNGQPVFWCRGNGWVVGGLVRVLQYLEPNDPMRPKYEAQLKAMLGTLKEIQCNDGLWHGSLLDPMSPDQPDTSGSGFILYGFAYAVNEGLISKAEYMPVIEKAWPALFSHVSPEGEFLGVQPVGDSPRGFDPDYSIPYGTGAFLLAASEVYKMER</sequence>
<dbReference type="SUPFAM" id="SSF48208">
    <property type="entry name" value="Six-hairpin glycosidases"/>
    <property type="match status" value="1"/>
</dbReference>
<dbReference type="GO" id="GO:0016787">
    <property type="term" value="F:hydrolase activity"/>
    <property type="evidence" value="ECO:0007669"/>
    <property type="project" value="UniProtKB-KW"/>
</dbReference>
<dbReference type="EMBL" id="JARVCO010000010">
    <property type="protein sequence ID" value="MDZ8119175.1"/>
    <property type="molecule type" value="Genomic_DNA"/>
</dbReference>
<dbReference type="InterPro" id="IPR052043">
    <property type="entry name" value="PolySaccharide_Degr_Enz"/>
</dbReference>
<proteinExistence type="predicted"/>
<name>A0ABU5MYC7_9BACT</name>
<dbReference type="RefSeq" id="WP_322608963.1">
    <property type="nucleotide sequence ID" value="NZ_JARVCO010000010.1"/>
</dbReference>
<keyword evidence="3" id="KW-1185">Reference proteome</keyword>